<sequence>MSTLVLMMYVLVLMFIICSAVLVAGQGLYTYGLCVAGTWVCLIFYTFIKAIIYVFLVERIHVVRAPFVNRRNDKIYLGCMAMIVIMYSAVAINSYCNHVIELRASDGRCHFGIRGAVSIPFTIVNFFTDAVLTGVFFYLLRPVVQVPGLSALSKIFKGKSKQEEDTVDGENDTPARKNIRTLLWKSIIGSLLIEIPMAANMIQFVLTEGEELGMICLTICLVDVCWDALVLHWLTFSASGSAAEKDLSRSTEESSRDQIPPRGRSRLSLRGETKCATEDTTEKSNNLQLSAIDFRCESPRDSTTDLIRPAAAKRSK</sequence>
<evidence type="ECO:0000256" key="2">
    <source>
        <dbReference type="SAM" id="Phobius"/>
    </source>
</evidence>
<reference evidence="3 4" key="1">
    <citation type="submission" date="2024-09" db="EMBL/GenBank/DDBJ databases">
        <title>T2T genomes of carrot and Alternaria dauci and their utility for understanding host-pathogen interaction during carrot leaf blight disease.</title>
        <authorList>
            <person name="Liu W."/>
            <person name="Xu S."/>
            <person name="Ou C."/>
            <person name="Liu X."/>
            <person name="Zhuang F."/>
            <person name="Deng X.W."/>
        </authorList>
    </citation>
    <scope>NUCLEOTIDE SEQUENCE [LARGE SCALE GENOMIC DNA]</scope>
    <source>
        <strain evidence="3 4">A2016</strain>
    </source>
</reference>
<keyword evidence="2" id="KW-0472">Membrane</keyword>
<evidence type="ECO:0000313" key="3">
    <source>
        <dbReference type="EMBL" id="KAL1792120.1"/>
    </source>
</evidence>
<feature type="transmembrane region" description="Helical" evidence="2">
    <location>
        <begin position="75"/>
        <end position="96"/>
    </location>
</feature>
<evidence type="ECO:0000313" key="4">
    <source>
        <dbReference type="Proteomes" id="UP001578633"/>
    </source>
</evidence>
<feature type="transmembrane region" description="Helical" evidence="2">
    <location>
        <begin position="117"/>
        <end position="140"/>
    </location>
</feature>
<keyword evidence="2" id="KW-1133">Transmembrane helix</keyword>
<feature type="compositionally biased region" description="Basic and acidic residues" evidence="1">
    <location>
        <begin position="245"/>
        <end position="256"/>
    </location>
</feature>
<evidence type="ECO:0000256" key="1">
    <source>
        <dbReference type="SAM" id="MobiDB-lite"/>
    </source>
</evidence>
<comment type="caution">
    <text evidence="3">The sequence shown here is derived from an EMBL/GenBank/DDBJ whole genome shotgun (WGS) entry which is preliminary data.</text>
</comment>
<accession>A0ABR3U6K9</accession>
<organism evidence="3 4">
    <name type="scientific">Alternaria dauci</name>
    <dbReference type="NCBI Taxonomy" id="48095"/>
    <lineage>
        <taxon>Eukaryota</taxon>
        <taxon>Fungi</taxon>
        <taxon>Dikarya</taxon>
        <taxon>Ascomycota</taxon>
        <taxon>Pezizomycotina</taxon>
        <taxon>Dothideomycetes</taxon>
        <taxon>Pleosporomycetidae</taxon>
        <taxon>Pleosporales</taxon>
        <taxon>Pleosporineae</taxon>
        <taxon>Pleosporaceae</taxon>
        <taxon>Alternaria</taxon>
        <taxon>Alternaria sect. Porri</taxon>
    </lineage>
</organism>
<dbReference type="PANTHER" id="PTHR38848">
    <property type="entry name" value="G-PROTEIN COUPLED RECEPTORS FAMILY 3 PROFILE DOMAIN-CONTAINING PROTEIN"/>
    <property type="match status" value="1"/>
</dbReference>
<protein>
    <submittedName>
        <fullName evidence="3">Uncharacterized protein</fullName>
    </submittedName>
</protein>
<proteinExistence type="predicted"/>
<dbReference type="EMBL" id="JBHGVX010000010">
    <property type="protein sequence ID" value="KAL1792120.1"/>
    <property type="molecule type" value="Genomic_DNA"/>
</dbReference>
<feature type="compositionally biased region" description="Basic and acidic residues" evidence="1">
    <location>
        <begin position="269"/>
        <end position="282"/>
    </location>
</feature>
<keyword evidence="4" id="KW-1185">Reference proteome</keyword>
<feature type="transmembrane region" description="Helical" evidence="2">
    <location>
        <begin position="31"/>
        <end position="55"/>
    </location>
</feature>
<dbReference type="RefSeq" id="XP_069302704.1">
    <property type="nucleotide sequence ID" value="XM_069456034.1"/>
</dbReference>
<dbReference type="Proteomes" id="UP001578633">
    <property type="component" value="Chromosome 10"/>
</dbReference>
<feature type="transmembrane region" description="Helical" evidence="2">
    <location>
        <begin position="6"/>
        <end position="24"/>
    </location>
</feature>
<dbReference type="GeneID" id="96090193"/>
<gene>
    <name evidence="3" type="ORF">ACET3X_009871</name>
</gene>
<name>A0ABR3U6K9_9PLEO</name>
<keyword evidence="2" id="KW-0812">Transmembrane</keyword>
<dbReference type="PANTHER" id="PTHR38848:SF3">
    <property type="entry name" value="G-PROTEIN COUPLED RECEPTORS FAMILY 3 PROFILE DOMAIN-CONTAINING PROTEIN"/>
    <property type="match status" value="1"/>
</dbReference>
<feature type="region of interest" description="Disordered" evidence="1">
    <location>
        <begin position="245"/>
        <end position="282"/>
    </location>
</feature>